<dbReference type="RefSeq" id="WP_259415603.1">
    <property type="nucleotide sequence ID" value="NZ_JANWGH010000004.1"/>
</dbReference>
<sequence length="169" mass="19273">MSEIINRVAQSSLLSLNLEEIYPKEERVLFDLQDFLFQGLVLREKDFRQSLKGHDWENYRGKWVAISCSVDAIIPTWAYMLVATYLQPVALGFVVGNLESLEQSIVDRLVDSLEEEKFQNRPVVVKGCSSVEIPLYAYGKLVQKLQPVVKSLMFGEPCSTVPLYKKPKS</sequence>
<comment type="caution">
    <text evidence="1">The sequence shown here is derived from an EMBL/GenBank/DDBJ whole genome shotgun (WGS) entry which is preliminary data.</text>
</comment>
<dbReference type="InterPro" id="IPR018914">
    <property type="entry name" value="DUF2480"/>
</dbReference>
<evidence type="ECO:0000313" key="1">
    <source>
        <dbReference type="EMBL" id="MCS5491996.1"/>
    </source>
</evidence>
<dbReference type="Proteomes" id="UP001206788">
    <property type="component" value="Unassembled WGS sequence"/>
</dbReference>
<keyword evidence="2" id="KW-1185">Reference proteome</keyword>
<reference evidence="1 2" key="1">
    <citation type="submission" date="2022-08" db="EMBL/GenBank/DDBJ databases">
        <title>Algoriphagus sp. CAU 1643 isolated from mud.</title>
        <authorList>
            <person name="Kim W."/>
        </authorList>
    </citation>
    <scope>NUCLEOTIDE SEQUENCE [LARGE SCALE GENOMIC DNA]</scope>
    <source>
        <strain evidence="1 2">CAU 1643</strain>
    </source>
</reference>
<dbReference type="EMBL" id="JANWGH010000004">
    <property type="protein sequence ID" value="MCS5491996.1"/>
    <property type="molecule type" value="Genomic_DNA"/>
</dbReference>
<proteinExistence type="predicted"/>
<gene>
    <name evidence="1" type="ORF">NY014_16305</name>
</gene>
<dbReference type="Pfam" id="PF10652">
    <property type="entry name" value="DUF2480"/>
    <property type="match status" value="1"/>
</dbReference>
<evidence type="ECO:0000313" key="2">
    <source>
        <dbReference type="Proteomes" id="UP001206788"/>
    </source>
</evidence>
<accession>A0ABT2G9S4</accession>
<protein>
    <submittedName>
        <fullName evidence="1">DUF2480 family protein</fullName>
    </submittedName>
</protein>
<name>A0ABT2G9S4_9BACT</name>
<organism evidence="1 2">
    <name type="scientific">Algoriphagus limi</name>
    <dbReference type="NCBI Taxonomy" id="2975273"/>
    <lineage>
        <taxon>Bacteria</taxon>
        <taxon>Pseudomonadati</taxon>
        <taxon>Bacteroidota</taxon>
        <taxon>Cytophagia</taxon>
        <taxon>Cytophagales</taxon>
        <taxon>Cyclobacteriaceae</taxon>
        <taxon>Algoriphagus</taxon>
    </lineage>
</organism>